<keyword evidence="1" id="KW-0031">Aminopeptidase</keyword>
<dbReference type="Pfam" id="PF21646">
    <property type="entry name" value="ACTMAP-like_C"/>
    <property type="match status" value="1"/>
</dbReference>
<dbReference type="PANTHER" id="PTHR28631:SF1">
    <property type="entry name" value="ACTIN MATURATION PROTEASE"/>
    <property type="match status" value="1"/>
</dbReference>
<organism evidence="9 10">
    <name type="scientific">Elysia chlorotica</name>
    <name type="common">Eastern emerald elysia</name>
    <name type="synonym">Sea slug</name>
    <dbReference type="NCBI Taxonomy" id="188477"/>
    <lineage>
        <taxon>Eukaryota</taxon>
        <taxon>Metazoa</taxon>
        <taxon>Spiralia</taxon>
        <taxon>Lophotrochozoa</taxon>
        <taxon>Mollusca</taxon>
        <taxon>Gastropoda</taxon>
        <taxon>Heterobranchia</taxon>
        <taxon>Euthyneura</taxon>
        <taxon>Panpulmonata</taxon>
        <taxon>Sacoglossa</taxon>
        <taxon>Placobranchoidea</taxon>
        <taxon>Plakobranchidae</taxon>
        <taxon>Elysia</taxon>
    </lineage>
</organism>
<reference evidence="9 10" key="1">
    <citation type="submission" date="2019-01" db="EMBL/GenBank/DDBJ databases">
        <title>A draft genome assembly of the solar-powered sea slug Elysia chlorotica.</title>
        <authorList>
            <person name="Cai H."/>
            <person name="Li Q."/>
            <person name="Fang X."/>
            <person name="Li J."/>
            <person name="Curtis N.E."/>
            <person name="Altenburger A."/>
            <person name="Shibata T."/>
            <person name="Feng M."/>
            <person name="Maeda T."/>
            <person name="Schwartz J.A."/>
            <person name="Shigenobu S."/>
            <person name="Lundholm N."/>
            <person name="Nishiyama T."/>
            <person name="Yang H."/>
            <person name="Hasebe M."/>
            <person name="Li S."/>
            <person name="Pierce S.K."/>
            <person name="Wang J."/>
        </authorList>
    </citation>
    <scope>NUCLEOTIDE SEQUENCE [LARGE SCALE GENOMIC DNA]</scope>
    <source>
        <strain evidence="9">EC2010</strain>
        <tissue evidence="9">Whole organism of an adult</tissue>
    </source>
</reference>
<evidence type="ECO:0000256" key="8">
    <source>
        <dbReference type="SAM" id="MobiDB-lite"/>
    </source>
</evidence>
<evidence type="ECO:0000256" key="2">
    <source>
        <dbReference type="ARBA" id="ARBA00022670"/>
    </source>
</evidence>
<accession>A0A433U1P5</accession>
<evidence type="ECO:0000256" key="3">
    <source>
        <dbReference type="ARBA" id="ARBA00022801"/>
    </source>
</evidence>
<dbReference type="STRING" id="188477.A0A433U1P5"/>
<dbReference type="GO" id="GO:0004177">
    <property type="term" value="F:aminopeptidase activity"/>
    <property type="evidence" value="ECO:0007669"/>
    <property type="project" value="UniProtKB-KW"/>
</dbReference>
<dbReference type="GO" id="GO:0006508">
    <property type="term" value="P:proteolysis"/>
    <property type="evidence" value="ECO:0007669"/>
    <property type="project" value="UniProtKB-KW"/>
</dbReference>
<name>A0A433U1P5_ELYCH</name>
<keyword evidence="2" id="KW-0645">Protease</keyword>
<feature type="region of interest" description="Disordered" evidence="8">
    <location>
        <begin position="1"/>
        <end position="36"/>
    </location>
</feature>
<evidence type="ECO:0000313" key="9">
    <source>
        <dbReference type="EMBL" id="RUS87668.1"/>
    </source>
</evidence>
<dbReference type="AlphaFoldDB" id="A0A433U1P5"/>
<comment type="caution">
    <text evidence="9">The sequence shown here is derived from an EMBL/GenBank/DDBJ whole genome shotgun (WGS) entry which is preliminary data.</text>
</comment>
<sequence length="333" mass="36881">MSEKGLCPCVPLTPPPPPPPPILPSTPSMDSSKSREQGKCHILNSPAQCLSAVEQGRKAVQNLHLQGQWSTQDCNDEIILSCYNPVKPVLQNGPVCGLVALSMASQLVKDCHATADDIFYEAQKRGFTKQGEIFSVSYMKELSSHFLNCTVEHLILGNDTDLEKSDFFLIVKHLLQRNVPLIPYDADKNHSPCQRRGHKAHWALLTGIVMAFQNSENVPKSVRTACIVDTEIPYLYHWPENPSMSLWEDLMSSAIASLSGKSGPLPCIRFYVYGHQGKSKHAGLWSLDDLLQSNAQLEEAGPERNIEDYVIPPEGVSVELKSQLLIVKLEKDG</sequence>
<gene>
    <name evidence="9" type="ORF">EGW08_004591</name>
</gene>
<evidence type="ECO:0000256" key="5">
    <source>
        <dbReference type="ARBA" id="ARBA00034848"/>
    </source>
</evidence>
<keyword evidence="3" id="KW-0378">Hydrolase</keyword>
<proteinExistence type="inferred from homology"/>
<dbReference type="PANTHER" id="PTHR28631">
    <property type="entry name" value="UPF0692 PROTEIN C19ORF54"/>
    <property type="match status" value="1"/>
</dbReference>
<dbReference type="EMBL" id="RQTK01000104">
    <property type="protein sequence ID" value="RUS87668.1"/>
    <property type="molecule type" value="Genomic_DNA"/>
</dbReference>
<protein>
    <recommendedName>
        <fullName evidence="5">Actin maturation protease</fullName>
    </recommendedName>
    <alternativeName>
        <fullName evidence="6">Actin aminopeptidase ACTMAP</fullName>
    </alternativeName>
</protein>
<evidence type="ECO:0000256" key="1">
    <source>
        <dbReference type="ARBA" id="ARBA00022438"/>
    </source>
</evidence>
<evidence type="ECO:0000256" key="6">
    <source>
        <dbReference type="ARBA" id="ARBA00034908"/>
    </source>
</evidence>
<feature type="compositionally biased region" description="Pro residues" evidence="8">
    <location>
        <begin position="11"/>
        <end position="24"/>
    </location>
</feature>
<dbReference type="OrthoDB" id="198816at2759"/>
<dbReference type="InterPro" id="IPR040043">
    <property type="entry name" value="ACTMAP"/>
</dbReference>
<comment type="catalytic activity">
    <reaction evidence="7">
        <text>N-terminal N(alpha)-acetyl-L-cysteinyl-L-aspartyl-[protein] + H2O = N-terminal L-aspartyl-[protein] + N-acetyl-L-cysteine</text>
        <dbReference type="Rhea" id="RHEA:74579"/>
        <dbReference type="Rhea" id="RHEA-COMP:12669"/>
        <dbReference type="Rhea" id="RHEA-COMP:18395"/>
        <dbReference type="ChEBI" id="CHEBI:15377"/>
        <dbReference type="ChEBI" id="CHEBI:64720"/>
        <dbReference type="ChEBI" id="CHEBI:78236"/>
        <dbReference type="ChEBI" id="CHEBI:193599"/>
    </reaction>
    <physiologicalReaction direction="left-to-right" evidence="7">
        <dbReference type="Rhea" id="RHEA:74580"/>
    </physiologicalReaction>
</comment>
<evidence type="ECO:0000256" key="7">
    <source>
        <dbReference type="ARBA" id="ARBA00049041"/>
    </source>
</evidence>
<comment type="similarity">
    <text evidence="4">Belongs to the ACTMAP family.</text>
</comment>
<dbReference type="Proteomes" id="UP000271974">
    <property type="component" value="Unassembled WGS sequence"/>
</dbReference>
<evidence type="ECO:0000313" key="10">
    <source>
        <dbReference type="Proteomes" id="UP000271974"/>
    </source>
</evidence>
<evidence type="ECO:0000256" key="4">
    <source>
        <dbReference type="ARBA" id="ARBA00034725"/>
    </source>
</evidence>
<keyword evidence="10" id="KW-1185">Reference proteome</keyword>